<sequence length="583" mass="67786">MDYFCEQSFSWLDPSYSSRNSSGAVPSVSECVQLTVAVWLPALFFWTMLPLFLMQIWRYEKRKRFRQLPCTILMLAKFFVTILLFVDALLLFLKYFDDGDEYSVSAAVYLTYPLIRALTMVGMFFCMKLARDRGIVSSGILHNTWVLHMVCALPELYSYYLKAMGYYESSYPSSTFRLLAFLTWFLGVTAQSLLFCFADKRTEEEIFKSKNSPELDSSFLSRLVLWWFNELPVRGAKQDLVVDDLFELNHGSSSEHLVPLWEHYWIPTIEKYNEKKRSFLAEGTTNTLLTSSTKVNGHTKEHDNKTRTEKKELRLKPPSIVYNLFKMFKWELLFAGSVKMGADVLQFVNPYLLKKLIDFVSDENAHLWQGVFYALVMFLASELRSFMVNQYFYVMFRMGIKIQTSLTSAVYKKTLRLSNVSRRERTTGEIVNLMAIDVERFQMLAHQIQQYWSSPFQVSLALIFLFNTLGVSALPGVFIMAIFVPLSVFSSIFTRSWQVQQMKLKDERTKMINEILNGIKVIKLYAWEVPMIETIENIRKKELSCILKAGLVKSVVDTFNFWSPFLVAICSFTTYSSWIPTIC</sequence>
<dbReference type="WBParaSite" id="jg9974">
    <property type="protein sequence ID" value="jg9974"/>
    <property type="gene ID" value="jg9974"/>
</dbReference>
<evidence type="ECO:0000256" key="4">
    <source>
        <dbReference type="ARBA" id="ARBA00022840"/>
    </source>
</evidence>
<proteinExistence type="predicted"/>
<evidence type="ECO:0000256" key="3">
    <source>
        <dbReference type="ARBA" id="ARBA00022741"/>
    </source>
</evidence>
<evidence type="ECO:0000256" key="6">
    <source>
        <dbReference type="ARBA" id="ARBA00023136"/>
    </source>
</evidence>
<evidence type="ECO:0000313" key="9">
    <source>
        <dbReference type="Proteomes" id="UP000887574"/>
    </source>
</evidence>
<feature type="transmembrane region" description="Helical" evidence="7">
    <location>
        <begin position="139"/>
        <end position="158"/>
    </location>
</feature>
<feature type="transmembrane region" description="Helical" evidence="7">
    <location>
        <begin position="332"/>
        <end position="352"/>
    </location>
</feature>
<dbReference type="PANTHER" id="PTHR24223:SF434">
    <property type="entry name" value="MULTIDRUG RESISTANCE PROTEIN MRP-7"/>
    <property type="match status" value="1"/>
</dbReference>
<dbReference type="PANTHER" id="PTHR24223">
    <property type="entry name" value="ATP-BINDING CASSETTE SUB-FAMILY C"/>
    <property type="match status" value="1"/>
</dbReference>
<dbReference type="InterPro" id="IPR011527">
    <property type="entry name" value="ABC1_TM_dom"/>
</dbReference>
<feature type="domain" description="ABC transmembrane type-1" evidence="8">
    <location>
        <begin position="333"/>
        <end position="572"/>
    </location>
</feature>
<protein>
    <submittedName>
        <fullName evidence="10">ABC transmembrane type-1 domain-containing protein</fullName>
    </submittedName>
</protein>
<dbReference type="InterPro" id="IPR050173">
    <property type="entry name" value="ABC_transporter_C-like"/>
</dbReference>
<evidence type="ECO:0000256" key="5">
    <source>
        <dbReference type="ARBA" id="ARBA00022989"/>
    </source>
</evidence>
<dbReference type="GO" id="GO:0005524">
    <property type="term" value="F:ATP binding"/>
    <property type="evidence" value="ECO:0007669"/>
    <property type="project" value="UniProtKB-KW"/>
</dbReference>
<evidence type="ECO:0000313" key="10">
    <source>
        <dbReference type="WBParaSite" id="jg9974"/>
    </source>
</evidence>
<dbReference type="Gene3D" id="1.20.1560.10">
    <property type="entry name" value="ABC transporter type 1, transmembrane domain"/>
    <property type="match status" value="1"/>
</dbReference>
<dbReference type="AlphaFoldDB" id="A0A915EUJ8"/>
<feature type="transmembrane region" description="Helical" evidence="7">
    <location>
        <begin position="450"/>
        <end position="467"/>
    </location>
</feature>
<feature type="transmembrane region" description="Helical" evidence="7">
    <location>
        <begin position="102"/>
        <end position="127"/>
    </location>
</feature>
<feature type="transmembrane region" description="Helical" evidence="7">
    <location>
        <begin position="473"/>
        <end position="493"/>
    </location>
</feature>
<dbReference type="PROSITE" id="PS50929">
    <property type="entry name" value="ABC_TM1F"/>
    <property type="match status" value="1"/>
</dbReference>
<dbReference type="FunFam" id="1.20.1560.10:FF:000006">
    <property type="entry name" value="ATP-binding cassette, sub-family C (CFTR/MRP), member 9"/>
    <property type="match status" value="1"/>
</dbReference>
<dbReference type="GO" id="GO:0016020">
    <property type="term" value="C:membrane"/>
    <property type="evidence" value="ECO:0007669"/>
    <property type="project" value="InterPro"/>
</dbReference>
<keyword evidence="6 7" id="KW-0472">Membrane</keyword>
<feature type="transmembrane region" description="Helical" evidence="7">
    <location>
        <begin position="178"/>
        <end position="198"/>
    </location>
</feature>
<evidence type="ECO:0000256" key="1">
    <source>
        <dbReference type="ARBA" id="ARBA00022448"/>
    </source>
</evidence>
<organism evidence="9 10">
    <name type="scientific">Ditylenchus dipsaci</name>
    <dbReference type="NCBI Taxonomy" id="166011"/>
    <lineage>
        <taxon>Eukaryota</taxon>
        <taxon>Metazoa</taxon>
        <taxon>Ecdysozoa</taxon>
        <taxon>Nematoda</taxon>
        <taxon>Chromadorea</taxon>
        <taxon>Rhabditida</taxon>
        <taxon>Tylenchina</taxon>
        <taxon>Tylenchomorpha</taxon>
        <taxon>Sphaerularioidea</taxon>
        <taxon>Anguinidae</taxon>
        <taxon>Anguininae</taxon>
        <taxon>Ditylenchus</taxon>
    </lineage>
</organism>
<dbReference type="InterPro" id="IPR036640">
    <property type="entry name" value="ABC1_TM_sf"/>
</dbReference>
<evidence type="ECO:0000256" key="2">
    <source>
        <dbReference type="ARBA" id="ARBA00022692"/>
    </source>
</evidence>
<dbReference type="SUPFAM" id="SSF90123">
    <property type="entry name" value="ABC transporter transmembrane region"/>
    <property type="match status" value="1"/>
</dbReference>
<feature type="transmembrane region" description="Helical" evidence="7">
    <location>
        <begin position="372"/>
        <end position="394"/>
    </location>
</feature>
<feature type="transmembrane region" description="Helical" evidence="7">
    <location>
        <begin position="78"/>
        <end position="96"/>
    </location>
</feature>
<dbReference type="CDD" id="cd18595">
    <property type="entry name" value="ABC_6TM_MRP1_2_3_6_D1_like"/>
    <property type="match status" value="1"/>
</dbReference>
<dbReference type="Pfam" id="PF00664">
    <property type="entry name" value="ABC_membrane"/>
    <property type="match status" value="1"/>
</dbReference>
<keyword evidence="1" id="KW-0813">Transport</keyword>
<dbReference type="Proteomes" id="UP000887574">
    <property type="component" value="Unplaced"/>
</dbReference>
<keyword evidence="3" id="KW-0547">Nucleotide-binding</keyword>
<keyword evidence="4" id="KW-0067">ATP-binding</keyword>
<name>A0A915EUJ8_9BILA</name>
<dbReference type="GO" id="GO:0140359">
    <property type="term" value="F:ABC-type transporter activity"/>
    <property type="evidence" value="ECO:0007669"/>
    <property type="project" value="InterPro"/>
</dbReference>
<keyword evidence="2 7" id="KW-0812">Transmembrane</keyword>
<keyword evidence="5 7" id="KW-1133">Transmembrane helix</keyword>
<evidence type="ECO:0000256" key="7">
    <source>
        <dbReference type="SAM" id="Phobius"/>
    </source>
</evidence>
<keyword evidence="9" id="KW-1185">Reference proteome</keyword>
<feature type="transmembrane region" description="Helical" evidence="7">
    <location>
        <begin position="36"/>
        <end position="57"/>
    </location>
</feature>
<reference evidence="10" key="1">
    <citation type="submission" date="2022-11" db="UniProtKB">
        <authorList>
            <consortium name="WormBaseParasite"/>
        </authorList>
    </citation>
    <scope>IDENTIFICATION</scope>
</reference>
<accession>A0A915EUJ8</accession>
<evidence type="ECO:0000259" key="8">
    <source>
        <dbReference type="PROSITE" id="PS50929"/>
    </source>
</evidence>